<gene>
    <name evidence="8" type="primary">ybeY</name>
    <name evidence="9" type="ORF">DKT75_03805</name>
</gene>
<dbReference type="SUPFAM" id="SSF55486">
    <property type="entry name" value="Metalloproteases ('zincins'), catalytic domain"/>
    <property type="match status" value="1"/>
</dbReference>
<dbReference type="EMBL" id="QGKL01000012">
    <property type="protein sequence ID" value="PWQ98268.1"/>
    <property type="molecule type" value="Genomic_DNA"/>
</dbReference>
<keyword evidence="5 8" id="KW-0255">Endonuclease</keyword>
<organism evidence="9 10">
    <name type="scientific">Leucothrix arctica</name>
    <dbReference type="NCBI Taxonomy" id="1481894"/>
    <lineage>
        <taxon>Bacteria</taxon>
        <taxon>Pseudomonadati</taxon>
        <taxon>Pseudomonadota</taxon>
        <taxon>Gammaproteobacteria</taxon>
        <taxon>Thiotrichales</taxon>
        <taxon>Thiotrichaceae</taxon>
        <taxon>Leucothrix</taxon>
    </lineage>
</organism>
<proteinExistence type="inferred from homology"/>
<evidence type="ECO:0000256" key="4">
    <source>
        <dbReference type="ARBA" id="ARBA00022723"/>
    </source>
</evidence>
<comment type="subcellular location">
    <subcellularLocation>
        <location evidence="8">Cytoplasm</location>
    </subcellularLocation>
</comment>
<dbReference type="AlphaFoldDB" id="A0A317CI72"/>
<accession>A0A317CI72</accession>
<feature type="binding site" evidence="8">
    <location>
        <position position="120"/>
    </location>
    <ligand>
        <name>Zn(2+)</name>
        <dbReference type="ChEBI" id="CHEBI:29105"/>
        <note>catalytic</note>
    </ligand>
</feature>
<keyword evidence="2 8" id="KW-0690">Ribosome biogenesis</keyword>
<dbReference type="GO" id="GO:0006364">
    <property type="term" value="P:rRNA processing"/>
    <property type="evidence" value="ECO:0007669"/>
    <property type="project" value="UniProtKB-UniRule"/>
</dbReference>
<protein>
    <recommendedName>
        <fullName evidence="8">Endoribonuclease YbeY</fullName>
        <ecNumber evidence="8">3.1.-.-</ecNumber>
    </recommendedName>
</protein>
<evidence type="ECO:0000256" key="5">
    <source>
        <dbReference type="ARBA" id="ARBA00022759"/>
    </source>
</evidence>
<dbReference type="InterPro" id="IPR023091">
    <property type="entry name" value="MetalPrtase_cat_dom_sf_prd"/>
</dbReference>
<evidence type="ECO:0000256" key="6">
    <source>
        <dbReference type="ARBA" id="ARBA00022801"/>
    </source>
</evidence>
<dbReference type="PANTHER" id="PTHR46986">
    <property type="entry name" value="ENDORIBONUCLEASE YBEY, CHLOROPLASTIC"/>
    <property type="match status" value="1"/>
</dbReference>
<reference evidence="9 10" key="1">
    <citation type="submission" date="2018-05" db="EMBL/GenBank/DDBJ databases">
        <title>Leucothrix arctica sp. nov., isolated from Arctic seawater.</title>
        <authorList>
            <person name="Choi A."/>
            <person name="Baek K."/>
        </authorList>
    </citation>
    <scope>NUCLEOTIDE SEQUENCE [LARGE SCALE GENOMIC DNA]</scope>
    <source>
        <strain evidence="9 10">IMCC9719</strain>
    </source>
</reference>
<dbReference type="GO" id="GO:0004521">
    <property type="term" value="F:RNA endonuclease activity"/>
    <property type="evidence" value="ECO:0007669"/>
    <property type="project" value="UniProtKB-UniRule"/>
</dbReference>
<dbReference type="HAMAP" id="MF_00009">
    <property type="entry name" value="Endoribonucl_YbeY"/>
    <property type="match status" value="1"/>
</dbReference>
<evidence type="ECO:0000256" key="1">
    <source>
        <dbReference type="ARBA" id="ARBA00010875"/>
    </source>
</evidence>
<comment type="caution">
    <text evidence="9">The sequence shown here is derived from an EMBL/GenBank/DDBJ whole genome shotgun (WGS) entry which is preliminary data.</text>
</comment>
<keyword evidence="8" id="KW-0963">Cytoplasm</keyword>
<dbReference type="InterPro" id="IPR002036">
    <property type="entry name" value="YbeY"/>
</dbReference>
<keyword evidence="8" id="KW-0698">rRNA processing</keyword>
<keyword evidence="4 8" id="KW-0479">Metal-binding</keyword>
<sequence length="158" mass="17745">MFQLEVQCDESLVVDADWLKKCAAQAYSGDSEQGSAVLRIVGRDEAQTLNRDYREKDYATNILSFPSDFGDLPEGVLDEEEAGYLGDLVVCTEVVYDEAQQQQKTLSDHWAHLVIHGVLHLQGYDHIEEQEAQIMESLEIKLLSELGVPDPYNETPKG</sequence>
<dbReference type="Gene3D" id="3.40.390.30">
    <property type="entry name" value="Metalloproteases ('zincins'), catalytic domain"/>
    <property type="match status" value="1"/>
</dbReference>
<dbReference type="RefSeq" id="WP_109822109.1">
    <property type="nucleotide sequence ID" value="NZ_QGKL01000012.1"/>
</dbReference>
<dbReference type="OrthoDB" id="9807740at2"/>
<comment type="function">
    <text evidence="8">Single strand-specific metallo-endoribonuclease involved in late-stage 70S ribosome quality control and in maturation of the 3' terminus of the 16S rRNA.</text>
</comment>
<dbReference type="InterPro" id="IPR020549">
    <property type="entry name" value="YbeY_CS"/>
</dbReference>
<evidence type="ECO:0000256" key="7">
    <source>
        <dbReference type="ARBA" id="ARBA00022833"/>
    </source>
</evidence>
<evidence type="ECO:0000313" key="9">
    <source>
        <dbReference type="EMBL" id="PWQ98268.1"/>
    </source>
</evidence>
<feature type="binding site" evidence="8">
    <location>
        <position position="126"/>
    </location>
    <ligand>
        <name>Zn(2+)</name>
        <dbReference type="ChEBI" id="CHEBI:29105"/>
        <note>catalytic</note>
    </ligand>
</feature>
<dbReference type="NCBIfam" id="TIGR00043">
    <property type="entry name" value="rRNA maturation RNase YbeY"/>
    <property type="match status" value="1"/>
</dbReference>
<keyword evidence="6 8" id="KW-0378">Hydrolase</keyword>
<keyword evidence="10" id="KW-1185">Reference proteome</keyword>
<dbReference type="GO" id="GO:0004222">
    <property type="term" value="F:metalloendopeptidase activity"/>
    <property type="evidence" value="ECO:0007669"/>
    <property type="project" value="InterPro"/>
</dbReference>
<feature type="binding site" evidence="8">
    <location>
        <position position="116"/>
    </location>
    <ligand>
        <name>Zn(2+)</name>
        <dbReference type="ChEBI" id="CHEBI:29105"/>
        <note>catalytic</note>
    </ligand>
</feature>
<dbReference type="EC" id="3.1.-.-" evidence="8"/>
<name>A0A317CI72_9GAMM</name>
<dbReference type="Proteomes" id="UP000245506">
    <property type="component" value="Unassembled WGS sequence"/>
</dbReference>
<evidence type="ECO:0000256" key="8">
    <source>
        <dbReference type="HAMAP-Rule" id="MF_00009"/>
    </source>
</evidence>
<dbReference type="GO" id="GO:0008270">
    <property type="term" value="F:zinc ion binding"/>
    <property type="evidence" value="ECO:0007669"/>
    <property type="project" value="UniProtKB-UniRule"/>
</dbReference>
<dbReference type="PANTHER" id="PTHR46986:SF1">
    <property type="entry name" value="ENDORIBONUCLEASE YBEY, CHLOROPLASTIC"/>
    <property type="match status" value="1"/>
</dbReference>
<evidence type="ECO:0000256" key="3">
    <source>
        <dbReference type="ARBA" id="ARBA00022722"/>
    </source>
</evidence>
<keyword evidence="3 8" id="KW-0540">Nuclease</keyword>
<dbReference type="GO" id="GO:0005737">
    <property type="term" value="C:cytoplasm"/>
    <property type="evidence" value="ECO:0007669"/>
    <property type="project" value="UniProtKB-SubCell"/>
</dbReference>
<comment type="cofactor">
    <cofactor evidence="8">
        <name>Zn(2+)</name>
        <dbReference type="ChEBI" id="CHEBI:29105"/>
    </cofactor>
    <text evidence="8">Binds 1 zinc ion.</text>
</comment>
<dbReference type="Pfam" id="PF02130">
    <property type="entry name" value="YbeY"/>
    <property type="match status" value="1"/>
</dbReference>
<dbReference type="PROSITE" id="PS01306">
    <property type="entry name" value="UPF0054"/>
    <property type="match status" value="1"/>
</dbReference>
<keyword evidence="7 8" id="KW-0862">Zinc</keyword>
<comment type="similarity">
    <text evidence="1 8">Belongs to the endoribonuclease YbeY family.</text>
</comment>
<evidence type="ECO:0000256" key="2">
    <source>
        <dbReference type="ARBA" id="ARBA00022517"/>
    </source>
</evidence>
<evidence type="ECO:0000313" key="10">
    <source>
        <dbReference type="Proteomes" id="UP000245506"/>
    </source>
</evidence>